<organism evidence="3 4">
    <name type="scientific">Plasmodium vivax Mauritania I</name>
    <dbReference type="NCBI Taxonomy" id="1035515"/>
    <lineage>
        <taxon>Eukaryota</taxon>
        <taxon>Sar</taxon>
        <taxon>Alveolata</taxon>
        <taxon>Apicomplexa</taxon>
        <taxon>Aconoidasida</taxon>
        <taxon>Haemosporida</taxon>
        <taxon>Plasmodiidae</taxon>
        <taxon>Plasmodium</taxon>
        <taxon>Plasmodium (Plasmodium)</taxon>
    </lineage>
</organism>
<gene>
    <name evidence="3" type="ORF">PVMG_05395</name>
</gene>
<feature type="region of interest" description="Disordered" evidence="1">
    <location>
        <begin position="772"/>
        <end position="867"/>
    </location>
</feature>
<dbReference type="OrthoDB" id="383264at2759"/>
<evidence type="ECO:0000313" key="3">
    <source>
        <dbReference type="EMBL" id="KMZ94343.1"/>
    </source>
</evidence>
<protein>
    <submittedName>
        <fullName evidence="3">Pvstp1</fullName>
    </submittedName>
</protein>
<dbReference type="Pfam" id="PF12879">
    <property type="entry name" value="SICA_C"/>
    <property type="match status" value="1"/>
</dbReference>
<evidence type="ECO:0000313" key="4">
    <source>
        <dbReference type="Proteomes" id="UP000053776"/>
    </source>
</evidence>
<feature type="compositionally biased region" description="Polar residues" evidence="1">
    <location>
        <begin position="789"/>
        <end position="798"/>
    </location>
</feature>
<feature type="domain" description="Schizont-infected cell agglutination C-terminal" evidence="2">
    <location>
        <begin position="445"/>
        <end position="484"/>
    </location>
</feature>
<dbReference type="Proteomes" id="UP000053776">
    <property type="component" value="Unassembled WGS sequence"/>
</dbReference>
<name>A0A0J9W2F2_PLAVI</name>
<sequence>MFNLESLPLSSAIKNSPLYKQLITRFKLIVPEYVNDFVKEGSTTDSRIKCIKLNYWLDDMRDSFIKVVISAPDGRTAEEIWDNVVEENILKHLNMMTSDVCHRNPQYSHGNEVRKLRKTIEVYCEERDQFYYGMVDKGIKKNELCKKYISWLMMKMVQYVNSYLWRKYVTNKTNIDAFQIETNCDIVYMFDNKFDCEGYYSQFRHHLPDYFRQIYPPTNEFITGQDYEKIIKTYEHIKPDKELNPQVDNDADPLSFTEYFPDIEERIRVLDKTNELEIKQVTKVTSEPIDKVLKDLEFIRKDPVVLASQSKAADNTQMQQQYYNSNHHRSFPLSVAIVLQLQGNTILKNHEVQLLQEDLDLEHPLKLQATQYTSLGSLFGIKRKKRYSKIIHKIAVKPAHDKEKKKDISYDSLDVPVRDIEYEYLIRNRDILKGLQTPKKKKSGSKTIVEIHMEVLEECKREEWELIREDFLEIVLQEFMKNESGTCESTSSNDLIGEDSHNSDEMYIQKHLWHTWEDEHKHIFDKLKEKTWFHSLKKEWKREQEGLQENELSECDQLNGEQYVPFIERQKCVWGKWVSKQRTRMEQYAEVGWFDKLIEQYQKETNHYVIEETTNDTSAPKVNKTKHEADNHESCVLTKKELITKVWMLILMMVLDECKEEDDLQNRELYLDDHIGKCLKKENEETSQDISDLDRNFFERPKKKETDEYKAEMFKNLIEEAIHNKLHKNDQRDDNDVEEEDPMEKYNTDTYMLHLNDDHTNSLNGEDEESFLNGEYINPEGNYHAGSEGDTSLPSEQDQLGEIFNELKSESNELQSDNGIGKAHQMEVTDSDSSSDEDVEGKKYFIYSSMPNSPEKGGDETYATYNG</sequence>
<reference evidence="3 4" key="1">
    <citation type="submission" date="2011-08" db="EMBL/GenBank/DDBJ databases">
        <title>The Genome Sequence of Plasmodium vivax Mauritania I.</title>
        <authorList>
            <consortium name="The Broad Institute Genome Sequencing Platform"/>
            <consortium name="The Broad Institute Genome Sequencing Center for Infectious Disease"/>
            <person name="Neafsey D."/>
            <person name="Carlton J."/>
            <person name="Barnwell J."/>
            <person name="Collins W."/>
            <person name="Escalante A."/>
            <person name="Mullikin J."/>
            <person name="Saul A."/>
            <person name="Guigo R."/>
            <person name="Camara F."/>
            <person name="Young S.K."/>
            <person name="Zeng Q."/>
            <person name="Gargeya S."/>
            <person name="Fitzgerald M."/>
            <person name="Haas B."/>
            <person name="Abouelleil A."/>
            <person name="Alvarado L."/>
            <person name="Arachchi H.M."/>
            <person name="Berlin A."/>
            <person name="Brown A."/>
            <person name="Chapman S.B."/>
            <person name="Chen Z."/>
            <person name="Dunbar C."/>
            <person name="Freedman E."/>
            <person name="Gearin G."/>
            <person name="Gellesch M."/>
            <person name="Goldberg J."/>
            <person name="Griggs A."/>
            <person name="Gujja S."/>
            <person name="Heiman D."/>
            <person name="Howarth C."/>
            <person name="Larson L."/>
            <person name="Lui A."/>
            <person name="MacDonald P.J.P."/>
            <person name="Montmayeur A."/>
            <person name="Murphy C."/>
            <person name="Neiman D."/>
            <person name="Pearson M."/>
            <person name="Priest M."/>
            <person name="Roberts A."/>
            <person name="Saif S."/>
            <person name="Shea T."/>
            <person name="Shenoy N."/>
            <person name="Sisk P."/>
            <person name="Stolte C."/>
            <person name="Sykes S."/>
            <person name="Wortman J."/>
            <person name="Nusbaum C."/>
            <person name="Birren B."/>
        </authorList>
    </citation>
    <scope>NUCLEOTIDE SEQUENCE [LARGE SCALE GENOMIC DNA]</scope>
    <source>
        <strain evidence="3 4">Mauritania I</strain>
    </source>
</reference>
<dbReference type="InterPro" id="IPR024288">
    <property type="entry name" value="SICA_C"/>
</dbReference>
<evidence type="ECO:0000256" key="1">
    <source>
        <dbReference type="SAM" id="MobiDB-lite"/>
    </source>
</evidence>
<accession>A0A0J9W2F2</accession>
<dbReference type="AlphaFoldDB" id="A0A0J9W2F2"/>
<evidence type="ECO:0000259" key="2">
    <source>
        <dbReference type="Pfam" id="PF12879"/>
    </source>
</evidence>
<dbReference type="EMBL" id="KQ235023">
    <property type="protein sequence ID" value="KMZ94343.1"/>
    <property type="molecule type" value="Genomic_DNA"/>
</dbReference>
<proteinExistence type="predicted"/>
<feature type="compositionally biased region" description="Acidic residues" evidence="1">
    <location>
        <begin position="829"/>
        <end position="839"/>
    </location>
</feature>